<feature type="domain" description="DUF58" evidence="2">
    <location>
        <begin position="253"/>
        <end position="337"/>
    </location>
</feature>
<evidence type="ECO:0000313" key="3">
    <source>
        <dbReference type="EMBL" id="MBB2965370.1"/>
    </source>
</evidence>
<organism evidence="3 4">
    <name type="scientific">Leifsonia aquatica</name>
    <name type="common">Corynebacterium aquaticum</name>
    <dbReference type="NCBI Taxonomy" id="144185"/>
    <lineage>
        <taxon>Bacteria</taxon>
        <taxon>Bacillati</taxon>
        <taxon>Actinomycetota</taxon>
        <taxon>Actinomycetes</taxon>
        <taxon>Micrococcales</taxon>
        <taxon>Microbacteriaceae</taxon>
        <taxon>Leifsonia</taxon>
    </lineage>
</organism>
<evidence type="ECO:0000313" key="4">
    <source>
        <dbReference type="Proteomes" id="UP000538196"/>
    </source>
</evidence>
<evidence type="ECO:0000259" key="2">
    <source>
        <dbReference type="Pfam" id="PF01882"/>
    </source>
</evidence>
<keyword evidence="4" id="KW-1185">Reference proteome</keyword>
<keyword evidence="1" id="KW-1133">Transmembrane helix</keyword>
<reference evidence="3 4" key="1">
    <citation type="submission" date="2020-08" db="EMBL/GenBank/DDBJ databases">
        <title>Sequencing the genomes of 1000 actinobacteria strains.</title>
        <authorList>
            <person name="Klenk H.-P."/>
        </authorList>
    </citation>
    <scope>NUCLEOTIDE SEQUENCE [LARGE SCALE GENOMIC DNA]</scope>
    <source>
        <strain evidence="3 4">DSM 20146</strain>
    </source>
</reference>
<dbReference type="InterPro" id="IPR002881">
    <property type="entry name" value="DUF58"/>
</dbReference>
<dbReference type="Proteomes" id="UP000538196">
    <property type="component" value="Unassembled WGS sequence"/>
</dbReference>
<dbReference type="Pfam" id="PF01882">
    <property type="entry name" value="DUF58"/>
    <property type="match status" value="1"/>
</dbReference>
<keyword evidence="1" id="KW-0812">Transmembrane</keyword>
<protein>
    <submittedName>
        <fullName evidence="3">Uncharacterized protein (DUF58 family)</fullName>
    </submittedName>
</protein>
<dbReference type="RefSeq" id="WP_021764678.1">
    <property type="nucleotide sequence ID" value="NZ_JACHVP010000001.1"/>
</dbReference>
<comment type="caution">
    <text evidence="3">The sequence shown here is derived from an EMBL/GenBank/DDBJ whole genome shotgun (WGS) entry which is preliminary data.</text>
</comment>
<evidence type="ECO:0000256" key="1">
    <source>
        <dbReference type="SAM" id="Phobius"/>
    </source>
</evidence>
<sequence length="457" mass="48346">MAEYDDTSSRLTRTVTGTRTRASTVTSVTRSSTGIVEDGVFWGRAAAAAVGSALRASARWLAETVTAPGWLVVCVLIAGAVAGWVAGWSLGWIVAAAAAALIVVCVPFLLGSHDYRVQLALDRERVVAGDDVTGSLVVRNAGSRASLPGRVDVPIGTGLAEAYVPLLAAGAEHTERLSIAAARRGVIDVGPVSVSRGDPIGLLRREALWPEVHTLHVHPVTALIPGTSAGLIRDLEGLPTSTIVDADLAFHAIRDYVPGDSRRHVHWKSTAKTGRLMVRQYEEARHSRIAVTIGITAEEEYESDDEFELAVSVAASLSLQAVRDGRDLVVTTSAERPELVRGEVVTIRTLPTRNAAAMLDGFSEIELAERASRLEDVAKLTAQSNPNLSVVFLVTGAHTPLGRLRGASIAFGPDTQCVAVRCELGADPAFRRFGPMSVLTVGALDDLGKLIARGALQ</sequence>
<dbReference type="PANTHER" id="PTHR34351">
    <property type="entry name" value="SLR1927 PROTEIN-RELATED"/>
    <property type="match status" value="1"/>
</dbReference>
<dbReference type="AlphaFoldDB" id="A0A7W4USK2"/>
<gene>
    <name evidence="3" type="ORF">FHX33_000102</name>
</gene>
<feature type="transmembrane region" description="Helical" evidence="1">
    <location>
        <begin position="65"/>
        <end position="86"/>
    </location>
</feature>
<dbReference type="EMBL" id="JACHVP010000001">
    <property type="protein sequence ID" value="MBB2965370.1"/>
    <property type="molecule type" value="Genomic_DNA"/>
</dbReference>
<feature type="transmembrane region" description="Helical" evidence="1">
    <location>
        <begin position="92"/>
        <end position="110"/>
    </location>
</feature>
<accession>A0A7W4USK2</accession>
<proteinExistence type="predicted"/>
<name>A0A7W4USK2_LEIAQ</name>
<dbReference type="PANTHER" id="PTHR34351:SF1">
    <property type="entry name" value="SLR1927 PROTEIN"/>
    <property type="match status" value="1"/>
</dbReference>
<keyword evidence="1" id="KW-0472">Membrane</keyword>